<evidence type="ECO:0000313" key="2">
    <source>
        <dbReference type="Proteomes" id="UP001604336"/>
    </source>
</evidence>
<keyword evidence="2" id="KW-1185">Reference proteome</keyword>
<dbReference type="AlphaFoldDB" id="A0ABD1U1E8"/>
<proteinExistence type="predicted"/>
<dbReference type="Proteomes" id="UP001604336">
    <property type="component" value="Unassembled WGS sequence"/>
</dbReference>
<accession>A0ABD1U1E8</accession>
<comment type="caution">
    <text evidence="1">The sequence shown here is derived from an EMBL/GenBank/DDBJ whole genome shotgun (WGS) entry which is preliminary data.</text>
</comment>
<gene>
    <name evidence="1" type="ORF">Adt_15059</name>
</gene>
<organism evidence="1 2">
    <name type="scientific">Abeliophyllum distichum</name>
    <dbReference type="NCBI Taxonomy" id="126358"/>
    <lineage>
        <taxon>Eukaryota</taxon>
        <taxon>Viridiplantae</taxon>
        <taxon>Streptophyta</taxon>
        <taxon>Embryophyta</taxon>
        <taxon>Tracheophyta</taxon>
        <taxon>Spermatophyta</taxon>
        <taxon>Magnoliopsida</taxon>
        <taxon>eudicotyledons</taxon>
        <taxon>Gunneridae</taxon>
        <taxon>Pentapetalae</taxon>
        <taxon>asterids</taxon>
        <taxon>lamiids</taxon>
        <taxon>Lamiales</taxon>
        <taxon>Oleaceae</taxon>
        <taxon>Forsythieae</taxon>
        <taxon>Abeliophyllum</taxon>
    </lineage>
</organism>
<name>A0ABD1U1E8_9LAMI</name>
<reference evidence="2" key="1">
    <citation type="submission" date="2024-07" db="EMBL/GenBank/DDBJ databases">
        <title>Two chromosome-level genome assemblies of Korean endemic species Abeliophyllum distichum and Forsythia ovata (Oleaceae).</title>
        <authorList>
            <person name="Jang H."/>
        </authorList>
    </citation>
    <scope>NUCLEOTIDE SEQUENCE [LARGE SCALE GENOMIC DNA]</scope>
</reference>
<dbReference type="EMBL" id="JBFOLK010000004">
    <property type="protein sequence ID" value="KAL2518812.1"/>
    <property type="molecule type" value="Genomic_DNA"/>
</dbReference>
<protein>
    <submittedName>
        <fullName evidence="1">Uncharacterized protein</fullName>
    </submittedName>
</protein>
<evidence type="ECO:0000313" key="1">
    <source>
        <dbReference type="EMBL" id="KAL2518812.1"/>
    </source>
</evidence>
<sequence>MRTLVPWSSEDAKQKKVIEDLSREENKDEAARVNIVEINKDEGGPGGEVPLVRKKKAGSSFQVKKTVEDDDLTACNLPLLQRTLSVTATGKVVLDAPPKLPQSVDDSEGGVYDSKIKLRELIGPPGARIPDDVVRDLSFYPAMGAQAFKKYFNPKWEDFASNGDLEDTLEASLAEAVRTTGMQLKVLCEFRLQM</sequence>